<keyword evidence="1" id="KW-0732">Signal</keyword>
<dbReference type="Proteomes" id="UP000184212">
    <property type="component" value="Unassembled WGS sequence"/>
</dbReference>
<evidence type="ECO:0000313" key="2">
    <source>
        <dbReference type="EMBL" id="SHG40728.1"/>
    </source>
</evidence>
<feature type="chain" id="PRO_5012386697" evidence="1">
    <location>
        <begin position="22"/>
        <end position="1447"/>
    </location>
</feature>
<dbReference type="InterPro" id="IPR050708">
    <property type="entry name" value="T6SS_VgrG/RHS"/>
</dbReference>
<dbReference type="EMBL" id="FQWQ01000001">
    <property type="protein sequence ID" value="SHG40728.1"/>
    <property type="molecule type" value="Genomic_DNA"/>
</dbReference>
<dbReference type="NCBIfam" id="TIGR03696">
    <property type="entry name" value="Rhs_assc_core"/>
    <property type="match status" value="1"/>
</dbReference>
<dbReference type="Gene3D" id="2.60.40.10">
    <property type="entry name" value="Immunoglobulins"/>
    <property type="match status" value="1"/>
</dbReference>
<evidence type="ECO:0000256" key="1">
    <source>
        <dbReference type="SAM" id="SignalP"/>
    </source>
</evidence>
<dbReference type="InterPro" id="IPR013783">
    <property type="entry name" value="Ig-like_fold"/>
</dbReference>
<dbReference type="InterPro" id="IPR022385">
    <property type="entry name" value="Rhs_assc_core"/>
</dbReference>
<gene>
    <name evidence="2" type="ORF">SAMN04488109_0103</name>
</gene>
<dbReference type="PANTHER" id="PTHR32305:SF15">
    <property type="entry name" value="PROTEIN RHSA-RELATED"/>
    <property type="match status" value="1"/>
</dbReference>
<keyword evidence="3" id="KW-1185">Reference proteome</keyword>
<dbReference type="PANTHER" id="PTHR32305">
    <property type="match status" value="1"/>
</dbReference>
<reference evidence="2 3" key="1">
    <citation type="submission" date="2016-11" db="EMBL/GenBank/DDBJ databases">
        <authorList>
            <person name="Jaros S."/>
            <person name="Januszkiewicz K."/>
            <person name="Wedrychowicz H."/>
        </authorList>
    </citation>
    <scope>NUCLEOTIDE SEQUENCE [LARGE SCALE GENOMIC DNA]</scope>
    <source>
        <strain evidence="2 3">DSM 24574</strain>
    </source>
</reference>
<sequence length="1447" mass="158829">MKTLYAFSFLLCFFGISTLRAQNYSSVTLGPNNVAGFSFDGHNLSFTIRINLVEIPPGAAIDQVYLDLTARNDDNRATFQADIRRMAGGVAVSYNEVQTSFFYQDYRLNITPLVRDVIANPGQGDALLLMINRYSRPDFPEPKQRPQLFGLHLTYTFVPPTITSSATSACEGGNVPLTISNFSSTQSYQWQKDGTAIPGATSQTYSATSSGLYTVSAGSSRVSNGIPVTIYPKSPVGFSGGLSVASVCNTKNIYVTAGRMSDYRWSVTGGTIIKGDNTNQIFVHWNKGGEQSVSVSYTDENNCPSNTGTMQVNVLDNDFCYQFDDHQRMVTKKTPDADWIDMVYDEYDRLVLTQDGNQRAKSPREWTFIKYDQYDRPILSGIYKDHANRDRQGMQTAVSDFYHPSTATAPALFETFVGPAAGNVHYYSNTSFPQAANEEDYLSATYYDDYAAIASLQNTAFNYVAKDIAGTVAMAGKAYSQQAKPFLQVKGLVTATKTKVLDANNVWLWGARYYDQKLRVVQTSASNHLGGVDRNTMVLDFTGLVLKSKTTHNVPQKKAIVLYRRHEYDHTSRLLHVWHQVNNSPEVLLSSLEYNEVGQVVTKKLHSEDRGVTFKQVIDYRYNAQGWMTRINHADLAAEAAGDPKDLFGMELGYNDDIGIPGFTSLYSGNISATRWSVNQGLGIQDASQGIDEPTERGYRFAYDAQSRLLSANHSRKAGTWENVEQFNEDNFQYDQNGNILSMNRGGESGTDQDVLKYAYQTNKLMNVTDDGIDNEGFVDGNTGGEDDYHYDANGNLTTDKNKGLTALNSIQYNYLDKPELISRSASEFVTYLYTASGEKLRQKVTTGGTAKTIDYVGPFVYENGVLQFILHDEGRVVPAGRGWEYQYDLKDYLGNVRATFTTKVNTITATATMETVNAAKEHSEFLYYDKAVVVNLPLYDHTYPETTPVAGKTYNAIRLNGTTNERKGLAKSLSVMPGDKVKMEVYAKYLDLARPNLRAVVDKLAGIATVAAARAGIGVDGGKMSLSSAQTWPADDLRAARSDASPDAFLNYVILTPDGNVTLASDRVRISENAREDGTDRPHEQLLMEIEVRSPGLLYTWISNENDTPVEVYFDDFTVEHTLSPLLSQADYYPFGLAFNDYHRENVSEIKYLYQGKELEENTQWYDFHARRFDPQLGRFTTMDPKLTGFSLFVGMGNNPVSTIDQNGEEPITIAAAIIIGAAVAAASYTASVAFSEDGFDNWNWGSFALNVGVGAVSGAFSFGVGSAVAESGIQSWAGQQLLSATLHAHIQGTLSVAQNGSYGSGALSGFAGSWVGAGVLKGTARSAQWVQVTASIGSAAAVSGVASEASGDDFWKGFAVGAIVASANHVAHGVASEVEKARFARIARVLAQQVWPTFETMWLKYPCNSVDNNGDPIIRHPSLDDWAANQCAVRMCVTLEAAGVD</sequence>
<organism evidence="2 3">
    <name type="scientific">Chryseolinea serpens</name>
    <dbReference type="NCBI Taxonomy" id="947013"/>
    <lineage>
        <taxon>Bacteria</taxon>
        <taxon>Pseudomonadati</taxon>
        <taxon>Bacteroidota</taxon>
        <taxon>Cytophagia</taxon>
        <taxon>Cytophagales</taxon>
        <taxon>Fulvivirgaceae</taxon>
        <taxon>Chryseolinea</taxon>
    </lineage>
</organism>
<name>A0A1M5JJN6_9BACT</name>
<dbReference type="Gene3D" id="2.180.10.10">
    <property type="entry name" value="RHS repeat-associated core"/>
    <property type="match status" value="2"/>
</dbReference>
<proteinExistence type="predicted"/>
<accession>A0A1M5JJN6</accession>
<dbReference type="OrthoDB" id="976756at2"/>
<dbReference type="STRING" id="947013.SAMN04488109_0103"/>
<protein>
    <submittedName>
        <fullName evidence="2">RHS repeat-associated core domain-containing protein</fullName>
    </submittedName>
</protein>
<evidence type="ECO:0000313" key="3">
    <source>
        <dbReference type="Proteomes" id="UP000184212"/>
    </source>
</evidence>
<feature type="signal peptide" evidence="1">
    <location>
        <begin position="1"/>
        <end position="21"/>
    </location>
</feature>
<dbReference type="RefSeq" id="WP_143164707.1">
    <property type="nucleotide sequence ID" value="NZ_FQWQ01000001.1"/>
</dbReference>